<name>A0ACB8TUT1_9APHY</name>
<gene>
    <name evidence="1" type="ORF">BDY19DRAFT_996589</name>
</gene>
<sequence>MSSPQDRRVPPPIYSSAPTVALKAGSTHASEIWMQVEPGKYVSQKIQRLDPTNSDLHEGRVPRAWYDRAQRALKTVMLVGIVMACVSAQIMGFVMTTLPSLEHTMAICFAALALFFTTLSAMYSGITYIWLRLEWTPHATKFDEWVSSSTSIMIVWSGTGLVIGVYSGFLATICFVFAVMHHTLATICTCIFVAASITPMIWGLYRWQGLYTHSLVWKPRPNGPTLVSARKADQLDYV</sequence>
<evidence type="ECO:0000313" key="2">
    <source>
        <dbReference type="Proteomes" id="UP001055072"/>
    </source>
</evidence>
<comment type="caution">
    <text evidence="1">The sequence shown here is derived from an EMBL/GenBank/DDBJ whole genome shotgun (WGS) entry which is preliminary data.</text>
</comment>
<proteinExistence type="predicted"/>
<evidence type="ECO:0000313" key="1">
    <source>
        <dbReference type="EMBL" id="KAI0085691.1"/>
    </source>
</evidence>
<dbReference type="EMBL" id="MU274929">
    <property type="protein sequence ID" value="KAI0085691.1"/>
    <property type="molecule type" value="Genomic_DNA"/>
</dbReference>
<reference evidence="1" key="1">
    <citation type="journal article" date="2021" name="Environ. Microbiol.">
        <title>Gene family expansions and transcriptome signatures uncover fungal adaptations to wood decay.</title>
        <authorList>
            <person name="Hage H."/>
            <person name="Miyauchi S."/>
            <person name="Viragh M."/>
            <person name="Drula E."/>
            <person name="Min B."/>
            <person name="Chaduli D."/>
            <person name="Navarro D."/>
            <person name="Favel A."/>
            <person name="Norest M."/>
            <person name="Lesage-Meessen L."/>
            <person name="Balint B."/>
            <person name="Merenyi Z."/>
            <person name="de Eugenio L."/>
            <person name="Morin E."/>
            <person name="Martinez A.T."/>
            <person name="Baldrian P."/>
            <person name="Stursova M."/>
            <person name="Martinez M.J."/>
            <person name="Novotny C."/>
            <person name="Magnuson J.K."/>
            <person name="Spatafora J.W."/>
            <person name="Maurice S."/>
            <person name="Pangilinan J."/>
            <person name="Andreopoulos W."/>
            <person name="LaButti K."/>
            <person name="Hundley H."/>
            <person name="Na H."/>
            <person name="Kuo A."/>
            <person name="Barry K."/>
            <person name="Lipzen A."/>
            <person name="Henrissat B."/>
            <person name="Riley R."/>
            <person name="Ahrendt S."/>
            <person name="Nagy L.G."/>
            <person name="Grigoriev I.V."/>
            <person name="Martin F."/>
            <person name="Rosso M.N."/>
        </authorList>
    </citation>
    <scope>NUCLEOTIDE SEQUENCE</scope>
    <source>
        <strain evidence="1">CBS 384.51</strain>
    </source>
</reference>
<organism evidence="1 2">
    <name type="scientific">Irpex rosettiformis</name>
    <dbReference type="NCBI Taxonomy" id="378272"/>
    <lineage>
        <taxon>Eukaryota</taxon>
        <taxon>Fungi</taxon>
        <taxon>Dikarya</taxon>
        <taxon>Basidiomycota</taxon>
        <taxon>Agaricomycotina</taxon>
        <taxon>Agaricomycetes</taxon>
        <taxon>Polyporales</taxon>
        <taxon>Irpicaceae</taxon>
        <taxon>Irpex</taxon>
    </lineage>
</organism>
<dbReference type="Proteomes" id="UP001055072">
    <property type="component" value="Unassembled WGS sequence"/>
</dbReference>
<keyword evidence="2" id="KW-1185">Reference proteome</keyword>
<protein>
    <submittedName>
        <fullName evidence="1">Uncharacterized protein</fullName>
    </submittedName>
</protein>
<accession>A0ACB8TUT1</accession>